<accession>A0A0F9GRW0</accession>
<protein>
    <submittedName>
        <fullName evidence="1">Uncharacterized protein</fullName>
    </submittedName>
</protein>
<gene>
    <name evidence="1" type="ORF">LCGC14_2151180</name>
</gene>
<organism evidence="1">
    <name type="scientific">marine sediment metagenome</name>
    <dbReference type="NCBI Taxonomy" id="412755"/>
    <lineage>
        <taxon>unclassified sequences</taxon>
        <taxon>metagenomes</taxon>
        <taxon>ecological metagenomes</taxon>
    </lineage>
</organism>
<dbReference type="AlphaFoldDB" id="A0A0F9GRW0"/>
<name>A0A0F9GRW0_9ZZZZ</name>
<feature type="non-terminal residue" evidence="1">
    <location>
        <position position="1"/>
    </location>
</feature>
<comment type="caution">
    <text evidence="1">The sequence shown here is derived from an EMBL/GenBank/DDBJ whole genome shotgun (WGS) entry which is preliminary data.</text>
</comment>
<sequence>VGPFTIYTTAPIPIAEQLETSGLVSVHVPDASEMTDGSLDFVRTGDLGLGFTVPLDSNGDASIEVPEGEYVGVVDAPGYVPEDIDLSVVESGTVAMDVTVEEYQEMLAWSVSTSVSALGRSRTYSGTVSIASGGGTASFTSNGATITVTVAGGTLSISGSGVGADINGVASGTASGSAAVQETASQYRASGSVTGTAHVVPDWGSEFDVSITGSFLATALKSA</sequence>
<reference evidence="1" key="1">
    <citation type="journal article" date="2015" name="Nature">
        <title>Complex archaea that bridge the gap between prokaryotes and eukaryotes.</title>
        <authorList>
            <person name="Spang A."/>
            <person name="Saw J.H."/>
            <person name="Jorgensen S.L."/>
            <person name="Zaremba-Niedzwiedzka K."/>
            <person name="Martijn J."/>
            <person name="Lind A.E."/>
            <person name="van Eijk R."/>
            <person name="Schleper C."/>
            <person name="Guy L."/>
            <person name="Ettema T.J."/>
        </authorList>
    </citation>
    <scope>NUCLEOTIDE SEQUENCE</scope>
</reference>
<proteinExistence type="predicted"/>
<dbReference type="EMBL" id="LAZR01027411">
    <property type="protein sequence ID" value="KKL65817.1"/>
    <property type="molecule type" value="Genomic_DNA"/>
</dbReference>
<evidence type="ECO:0000313" key="1">
    <source>
        <dbReference type="EMBL" id="KKL65817.1"/>
    </source>
</evidence>